<sequence length="294" mass="34199">MCNYYRGVYKMSSIDATAYYDKDRLLSQHHAILTVLKGILDNPCLSQYKWLDIGCGKGQILANLNERLNATSMSKLLYNGYDIENDNTRTTRSIAADLKLKNRFEVGDIHNFDRIITEDEKFEFITLTNTVHEIDPRTLSNILYESIIRLEEKGHLFVYDMETLPIAEQELGAVTWKAHEILQIINTLLRSINVTAYTPSPGRWNHKSCHGWDVHLQREYFGVDNTLISAKKEDILYNVNVKIVELIDMKYLEIKNVLESFTDRAPQTKEDEEVRTRALYDFWALTRVKETVHT</sequence>
<gene>
    <name evidence="2" type="ORF">GC096_08640</name>
</gene>
<dbReference type="Gene3D" id="3.40.50.150">
    <property type="entry name" value="Vaccinia Virus protein VP39"/>
    <property type="match status" value="1"/>
</dbReference>
<dbReference type="GO" id="GO:0008168">
    <property type="term" value="F:methyltransferase activity"/>
    <property type="evidence" value="ECO:0007669"/>
    <property type="project" value="UniProtKB-KW"/>
</dbReference>
<dbReference type="Proteomes" id="UP000653578">
    <property type="component" value="Unassembled WGS sequence"/>
</dbReference>
<evidence type="ECO:0000259" key="1">
    <source>
        <dbReference type="Pfam" id="PF13847"/>
    </source>
</evidence>
<dbReference type="InterPro" id="IPR029063">
    <property type="entry name" value="SAM-dependent_MTases_sf"/>
</dbReference>
<keyword evidence="2" id="KW-0808">Transferase</keyword>
<feature type="domain" description="Methyltransferase" evidence="1">
    <location>
        <begin position="47"/>
        <end position="162"/>
    </location>
</feature>
<organism evidence="2 3">
    <name type="scientific">Paenibacillus plantarum</name>
    <dbReference type="NCBI Taxonomy" id="2654975"/>
    <lineage>
        <taxon>Bacteria</taxon>
        <taxon>Bacillati</taxon>
        <taxon>Bacillota</taxon>
        <taxon>Bacilli</taxon>
        <taxon>Bacillales</taxon>
        <taxon>Paenibacillaceae</taxon>
        <taxon>Paenibacillus</taxon>
    </lineage>
</organism>
<evidence type="ECO:0000313" key="2">
    <source>
        <dbReference type="EMBL" id="NOU64089.1"/>
    </source>
</evidence>
<reference evidence="2 3" key="1">
    <citation type="submission" date="2019-10" db="EMBL/GenBank/DDBJ databases">
        <title>Description of Paenibacillus humi sp. nov.</title>
        <authorList>
            <person name="Carlier A."/>
            <person name="Qi S."/>
        </authorList>
    </citation>
    <scope>NUCLEOTIDE SEQUENCE [LARGE SCALE GENOMIC DNA]</scope>
    <source>
        <strain evidence="2 3">LMG 31461</strain>
    </source>
</reference>
<dbReference type="Pfam" id="PF13847">
    <property type="entry name" value="Methyltransf_31"/>
    <property type="match status" value="1"/>
</dbReference>
<evidence type="ECO:0000313" key="3">
    <source>
        <dbReference type="Proteomes" id="UP000653578"/>
    </source>
</evidence>
<comment type="caution">
    <text evidence="2">The sequence shown here is derived from an EMBL/GenBank/DDBJ whole genome shotgun (WGS) entry which is preliminary data.</text>
</comment>
<proteinExistence type="predicted"/>
<dbReference type="SUPFAM" id="SSF53335">
    <property type="entry name" value="S-adenosyl-L-methionine-dependent methyltransferases"/>
    <property type="match status" value="1"/>
</dbReference>
<keyword evidence="2" id="KW-0489">Methyltransferase</keyword>
<accession>A0ABX1X702</accession>
<protein>
    <submittedName>
        <fullName evidence="2">Methyltransferase domain-containing protein</fullName>
    </submittedName>
</protein>
<dbReference type="EMBL" id="WHNY01000026">
    <property type="protein sequence ID" value="NOU64089.1"/>
    <property type="molecule type" value="Genomic_DNA"/>
</dbReference>
<dbReference type="InterPro" id="IPR025714">
    <property type="entry name" value="Methyltranfer_dom"/>
</dbReference>
<dbReference type="GO" id="GO:0032259">
    <property type="term" value="P:methylation"/>
    <property type="evidence" value="ECO:0007669"/>
    <property type="project" value="UniProtKB-KW"/>
</dbReference>
<name>A0ABX1X702_9BACL</name>
<keyword evidence="3" id="KW-1185">Reference proteome</keyword>